<keyword evidence="7 10" id="KW-0256">Endoplasmic reticulum</keyword>
<dbReference type="Pfam" id="PF03155">
    <property type="entry name" value="Alg6_Alg8"/>
    <property type="match status" value="1"/>
</dbReference>
<proteinExistence type="inferred from homology"/>
<feature type="transmembrane region" description="Helical" evidence="10">
    <location>
        <begin position="339"/>
        <end position="360"/>
    </location>
</feature>
<keyword evidence="5 10" id="KW-0808">Transferase</keyword>
<feature type="transmembrane region" description="Helical" evidence="10">
    <location>
        <begin position="216"/>
        <end position="236"/>
    </location>
</feature>
<accession>A0A8H2X0X5</accession>
<protein>
    <recommendedName>
        <fullName evidence="10">Alpha-1,3-glucosyltransferase</fullName>
        <ecNumber evidence="10">2.4.1.-</ecNumber>
    </recommendedName>
</protein>
<feature type="transmembrane region" description="Helical" evidence="10">
    <location>
        <begin position="407"/>
        <end position="429"/>
    </location>
</feature>
<feature type="transmembrane region" description="Helical" evidence="10">
    <location>
        <begin position="248"/>
        <end position="265"/>
    </location>
</feature>
<feature type="transmembrane region" description="Helical" evidence="10">
    <location>
        <begin position="464"/>
        <end position="485"/>
    </location>
</feature>
<evidence type="ECO:0000256" key="3">
    <source>
        <dbReference type="ARBA" id="ARBA00008715"/>
    </source>
</evidence>
<comment type="caution">
    <text evidence="12">The sequence shown here is derived from an EMBL/GenBank/DDBJ whole genome shotgun (WGS) entry which is preliminary data.</text>
</comment>
<evidence type="ECO:0000256" key="2">
    <source>
        <dbReference type="ARBA" id="ARBA00004922"/>
    </source>
</evidence>
<evidence type="ECO:0000256" key="6">
    <source>
        <dbReference type="ARBA" id="ARBA00022692"/>
    </source>
</evidence>
<gene>
    <name evidence="12" type="ORF">RDB_LOCUS40465</name>
</gene>
<keyword evidence="4 10" id="KW-0328">Glycosyltransferase</keyword>
<feature type="transmembrane region" description="Helical" evidence="10">
    <location>
        <begin position="520"/>
        <end position="539"/>
    </location>
</feature>
<evidence type="ECO:0000256" key="1">
    <source>
        <dbReference type="ARBA" id="ARBA00004477"/>
    </source>
</evidence>
<evidence type="ECO:0000256" key="10">
    <source>
        <dbReference type="RuleBase" id="RU363110"/>
    </source>
</evidence>
<evidence type="ECO:0000256" key="11">
    <source>
        <dbReference type="SAM" id="MobiDB-lite"/>
    </source>
</evidence>
<evidence type="ECO:0000256" key="8">
    <source>
        <dbReference type="ARBA" id="ARBA00022989"/>
    </source>
</evidence>
<dbReference type="UniPathway" id="UPA00378"/>
<dbReference type="PANTHER" id="PTHR12413">
    <property type="entry name" value="DOLICHYL GLYCOSYLTRANSFERASE"/>
    <property type="match status" value="1"/>
</dbReference>
<reference evidence="12" key="1">
    <citation type="submission" date="2021-01" db="EMBL/GenBank/DDBJ databases">
        <authorList>
            <person name="Kaushik A."/>
        </authorList>
    </citation>
    <scope>NUCLEOTIDE SEQUENCE</scope>
    <source>
        <strain evidence="12">AG1-1B</strain>
    </source>
</reference>
<evidence type="ECO:0000313" key="13">
    <source>
        <dbReference type="Proteomes" id="UP000663826"/>
    </source>
</evidence>
<dbReference type="GO" id="GO:0005789">
    <property type="term" value="C:endoplasmic reticulum membrane"/>
    <property type="evidence" value="ECO:0007669"/>
    <property type="project" value="UniProtKB-SubCell"/>
</dbReference>
<feature type="transmembrane region" description="Helical" evidence="10">
    <location>
        <begin position="114"/>
        <end position="135"/>
    </location>
</feature>
<keyword evidence="8 10" id="KW-1133">Transmembrane helix</keyword>
<feature type="compositionally biased region" description="Basic residues" evidence="11">
    <location>
        <begin position="1"/>
        <end position="17"/>
    </location>
</feature>
<evidence type="ECO:0000256" key="4">
    <source>
        <dbReference type="ARBA" id="ARBA00022676"/>
    </source>
</evidence>
<evidence type="ECO:0000313" key="12">
    <source>
        <dbReference type="EMBL" id="CAE6413589.1"/>
    </source>
</evidence>
<sequence>MESTTRRRTNRPTHRPRLQSVGSETGSIRSRAESETDFDEILSPQPRPHPKLLNTSQFLLQQAQGRPLSPLNPSRGRTVSLASIGSESTLHGQPHESSARRFVRWMARNGLRDWTPWVIIAGSVLIKCAVGLGGYSGEGTNPMYGDYEAQRHWMEITYHLPISEWYSYDLQYWGLDYPPLTAYISWICGFFAHKINPEWVALNASRGYESPTSKHFMRMTVLALELLVYVPAVYVYTRIALPGRSRRTQNIALLTVLLQPALVLIDHGHFQYNSVMLGLALWAVNMFHLGHDIIGAVFFVASLGFKQMALYYAPAVGSYLLGKCFWLGKDHGTRHFARLALTTSLSFALLFLPFLTPSLLTQSIKRIFPFARGLFEDKVANFWCASDVVLVKWRKLAWISEVGLQKVALLVTLLGILPGAWMVFGWGFVGGADSSTNDTNGELAPINESTDESTKLARRRGPTLPLLPFALFSCAMSFFMLSVQVHEKSILLPLLPITLLLASRESESEAESINMGLGNVWEWGVLVNNVAVFSMWPLLKRDGQGLNYVVLTLLWNYVIGYDPLALSSSLVKIISLVAYMAIALIHTLEAFIPPPTRYPDLYPVLNVLVSASVFGATWISVGGIMMLQSAWATGGFDAGSASQRPIPLRSLNTSISAKSSPVSPNVSETFVIESVRKRRSGLGDIGRIGSNGSGIDGG</sequence>
<comment type="subcellular location">
    <subcellularLocation>
        <location evidence="1 10">Endoplasmic reticulum membrane</location>
        <topology evidence="1 10">Multi-pass membrane protein</topology>
    </subcellularLocation>
</comment>
<evidence type="ECO:0000256" key="5">
    <source>
        <dbReference type="ARBA" id="ARBA00022679"/>
    </source>
</evidence>
<keyword evidence="6 10" id="KW-0812">Transmembrane</keyword>
<dbReference type="InterPro" id="IPR004856">
    <property type="entry name" value="Glyco_trans_ALG6/ALG8"/>
</dbReference>
<feature type="transmembrane region" description="Helical" evidence="10">
    <location>
        <begin position="277"/>
        <end position="303"/>
    </location>
</feature>
<evidence type="ECO:0000256" key="9">
    <source>
        <dbReference type="ARBA" id="ARBA00023136"/>
    </source>
</evidence>
<feature type="transmembrane region" description="Helical" evidence="10">
    <location>
        <begin position="546"/>
        <end position="564"/>
    </location>
</feature>
<dbReference type="GO" id="GO:0042281">
    <property type="term" value="F:dolichyl pyrophosphate Man9GlcNAc2 alpha-1,3-glucosyltransferase activity"/>
    <property type="evidence" value="ECO:0007669"/>
    <property type="project" value="TreeGrafter"/>
</dbReference>
<name>A0A8H2X0X5_9AGAM</name>
<dbReference type="PANTHER" id="PTHR12413:SF1">
    <property type="entry name" value="DOLICHYL PYROPHOSPHATE MAN9GLCNAC2 ALPHA-1,3-GLUCOSYLTRANSFERASE"/>
    <property type="match status" value="1"/>
</dbReference>
<dbReference type="EMBL" id="CAJMWQ010000970">
    <property type="protein sequence ID" value="CAE6413589.1"/>
    <property type="molecule type" value="Genomic_DNA"/>
</dbReference>
<dbReference type="Proteomes" id="UP000663826">
    <property type="component" value="Unassembled WGS sequence"/>
</dbReference>
<evidence type="ECO:0000256" key="7">
    <source>
        <dbReference type="ARBA" id="ARBA00022824"/>
    </source>
</evidence>
<keyword evidence="9 10" id="KW-0472">Membrane</keyword>
<comment type="similarity">
    <text evidence="3 10">Belongs to the ALG6/ALG8 glucosyltransferase family.</text>
</comment>
<feature type="transmembrane region" description="Helical" evidence="10">
    <location>
        <begin position="570"/>
        <end position="592"/>
    </location>
</feature>
<dbReference type="AlphaFoldDB" id="A0A8H2X0X5"/>
<organism evidence="12 13">
    <name type="scientific">Rhizoctonia solani</name>
    <dbReference type="NCBI Taxonomy" id="456999"/>
    <lineage>
        <taxon>Eukaryota</taxon>
        <taxon>Fungi</taxon>
        <taxon>Dikarya</taxon>
        <taxon>Basidiomycota</taxon>
        <taxon>Agaricomycotina</taxon>
        <taxon>Agaricomycetes</taxon>
        <taxon>Cantharellales</taxon>
        <taxon>Ceratobasidiaceae</taxon>
        <taxon>Rhizoctonia</taxon>
    </lineage>
</organism>
<dbReference type="EC" id="2.4.1.-" evidence="10"/>
<comment type="pathway">
    <text evidence="2 10">Protein modification; protein glycosylation.</text>
</comment>
<feature type="region of interest" description="Disordered" evidence="11">
    <location>
        <begin position="1"/>
        <end position="52"/>
    </location>
</feature>
<feature type="transmembrane region" description="Helical" evidence="10">
    <location>
        <begin position="604"/>
        <end position="627"/>
    </location>
</feature>